<reference evidence="2" key="1">
    <citation type="submission" date="2021-04" db="EMBL/GenBank/DDBJ databases">
        <authorList>
            <person name="Pira H."/>
            <person name="Risdian C."/>
            <person name="Wink J."/>
        </authorList>
    </citation>
    <scope>NUCLEOTIDE SEQUENCE</scope>
    <source>
        <strain evidence="2">WH158</strain>
    </source>
</reference>
<evidence type="ECO:0000313" key="3">
    <source>
        <dbReference type="Proteomes" id="UP001138681"/>
    </source>
</evidence>
<dbReference type="Proteomes" id="UP001138681">
    <property type="component" value="Unassembled WGS sequence"/>
</dbReference>
<dbReference type="AlphaFoldDB" id="A0A9X1JJS9"/>
<accession>A0A9X1JJS9</accession>
<proteinExistence type="predicted"/>
<dbReference type="RefSeq" id="WP_218403604.1">
    <property type="nucleotide sequence ID" value="NZ_JAGSPC010000001.1"/>
</dbReference>
<protein>
    <submittedName>
        <fullName evidence="2">Glucuronosyltransferase</fullName>
    </submittedName>
</protein>
<name>A0A9X1JJS9_9SPHN</name>
<gene>
    <name evidence="2" type="ORF">KCG46_01600</name>
</gene>
<sequence>MILVTVGMQLGFDRLISAMDALAPTLGMPVVAQTGPSRFTPTNMDAHNRIAPDKFEKLVQQSRLIVSHAGIGTVLTAQRFGKPIILMPRRAELGEHRNDHQLATANKLDGRSGILVAMDQTELADRIADGLALKAFRSNPDSGSRQLRSTVARFIETGHL</sequence>
<organism evidence="2 3">
    <name type="scientific">Erythrobacter crassostreae</name>
    <dbReference type="NCBI Taxonomy" id="2828328"/>
    <lineage>
        <taxon>Bacteria</taxon>
        <taxon>Pseudomonadati</taxon>
        <taxon>Pseudomonadota</taxon>
        <taxon>Alphaproteobacteria</taxon>
        <taxon>Sphingomonadales</taxon>
        <taxon>Erythrobacteraceae</taxon>
        <taxon>Erythrobacter/Porphyrobacter group</taxon>
        <taxon>Erythrobacter</taxon>
    </lineage>
</organism>
<dbReference type="GO" id="GO:0016758">
    <property type="term" value="F:hexosyltransferase activity"/>
    <property type="evidence" value="ECO:0007669"/>
    <property type="project" value="InterPro"/>
</dbReference>
<dbReference type="Pfam" id="PF04101">
    <property type="entry name" value="Glyco_tran_28_C"/>
    <property type="match status" value="1"/>
</dbReference>
<feature type="domain" description="Glycosyl transferase family 28 C-terminal" evidence="1">
    <location>
        <begin position="1"/>
        <end position="111"/>
    </location>
</feature>
<dbReference type="EMBL" id="JAGSPC010000001">
    <property type="protein sequence ID" value="MBV7258265.1"/>
    <property type="molecule type" value="Genomic_DNA"/>
</dbReference>
<evidence type="ECO:0000313" key="2">
    <source>
        <dbReference type="EMBL" id="MBV7258265.1"/>
    </source>
</evidence>
<keyword evidence="3" id="KW-1185">Reference proteome</keyword>
<dbReference type="InterPro" id="IPR007235">
    <property type="entry name" value="Glyco_trans_28_C"/>
</dbReference>
<evidence type="ECO:0000259" key="1">
    <source>
        <dbReference type="Pfam" id="PF04101"/>
    </source>
</evidence>
<comment type="caution">
    <text evidence="2">The sequence shown here is derived from an EMBL/GenBank/DDBJ whole genome shotgun (WGS) entry which is preliminary data.</text>
</comment>